<evidence type="ECO:0000256" key="11">
    <source>
        <dbReference type="ARBA" id="ARBA00022741"/>
    </source>
</evidence>
<evidence type="ECO:0000256" key="10">
    <source>
        <dbReference type="ARBA" id="ARBA00022726"/>
    </source>
</evidence>
<dbReference type="Proteomes" id="UP001058120">
    <property type="component" value="Chromosome"/>
</dbReference>
<evidence type="ECO:0000313" key="18">
    <source>
        <dbReference type="Proteomes" id="UP001058120"/>
    </source>
</evidence>
<evidence type="ECO:0000256" key="1">
    <source>
        <dbReference type="ARBA" id="ARBA00001946"/>
    </source>
</evidence>
<dbReference type="InterPro" id="IPR029057">
    <property type="entry name" value="PRTase-like"/>
</dbReference>
<name>A0ABY5Y1P0_9BACT</name>
<evidence type="ECO:0000256" key="13">
    <source>
        <dbReference type="ARBA" id="ARBA00048811"/>
    </source>
</evidence>
<gene>
    <name evidence="17" type="primary">hpt</name>
    <name evidence="17" type="ORF">JBF11_01980</name>
</gene>
<protein>
    <recommendedName>
        <fullName evidence="5 15">Hypoxanthine phosphoribosyltransferase</fullName>
        <ecNumber evidence="5 15">2.4.2.8</ecNumber>
    </recommendedName>
</protein>
<keyword evidence="8 15" id="KW-0808">Transferase</keyword>
<dbReference type="InterPro" id="IPR000836">
    <property type="entry name" value="PRTase_dom"/>
</dbReference>
<comment type="pathway">
    <text evidence="3 15">Purine metabolism; IMP biosynthesis via salvage pathway; IMP from hypoxanthine: step 1/1.</text>
</comment>
<dbReference type="PANTHER" id="PTHR43340:SF1">
    <property type="entry name" value="HYPOXANTHINE PHOSPHORIBOSYLTRANSFERASE"/>
    <property type="match status" value="1"/>
</dbReference>
<dbReference type="RefSeq" id="WP_334315708.1">
    <property type="nucleotide sequence ID" value="NZ_CP065938.1"/>
</dbReference>
<evidence type="ECO:0000256" key="5">
    <source>
        <dbReference type="ARBA" id="ARBA00011895"/>
    </source>
</evidence>
<keyword evidence="18" id="KW-1185">Reference proteome</keyword>
<evidence type="ECO:0000256" key="15">
    <source>
        <dbReference type="RuleBase" id="RU364099"/>
    </source>
</evidence>
<evidence type="ECO:0000256" key="3">
    <source>
        <dbReference type="ARBA" id="ARBA00004669"/>
    </source>
</evidence>
<comment type="catalytic activity">
    <reaction evidence="14">
        <text>IMP + diphosphate = hypoxanthine + 5-phospho-alpha-D-ribose 1-diphosphate</text>
        <dbReference type="Rhea" id="RHEA:17973"/>
        <dbReference type="ChEBI" id="CHEBI:17368"/>
        <dbReference type="ChEBI" id="CHEBI:33019"/>
        <dbReference type="ChEBI" id="CHEBI:58017"/>
        <dbReference type="ChEBI" id="CHEBI:58053"/>
        <dbReference type="EC" id="2.4.2.8"/>
    </reaction>
    <physiologicalReaction direction="right-to-left" evidence="14">
        <dbReference type="Rhea" id="RHEA:17975"/>
    </physiologicalReaction>
</comment>
<keyword evidence="6 15" id="KW-0963">Cytoplasm</keyword>
<dbReference type="EC" id="2.4.2.8" evidence="5 15"/>
<dbReference type="PANTHER" id="PTHR43340">
    <property type="entry name" value="HYPOXANTHINE-GUANINE PHOSPHORIBOSYLTRANSFERASE"/>
    <property type="match status" value="1"/>
</dbReference>
<dbReference type="InterPro" id="IPR005904">
    <property type="entry name" value="Hxn_phspho_trans"/>
</dbReference>
<dbReference type="GO" id="GO:0016757">
    <property type="term" value="F:glycosyltransferase activity"/>
    <property type="evidence" value="ECO:0007669"/>
    <property type="project" value="UniProtKB-KW"/>
</dbReference>
<evidence type="ECO:0000256" key="4">
    <source>
        <dbReference type="ARBA" id="ARBA00008391"/>
    </source>
</evidence>
<sequence length="172" mass="19416">MHTLKEVISEQEIQKRVKELGKEISKVYEGEPLVILCTLKGAFLFFSDLVRSITCPHEIDFVRVASYGNSDTSSNTISFTKDIEINIEGKHVLIVEDIVDTGLTMEFLLTQFNARKAKSVKVATLLSKKARREKSVAIDFVGFYILDGFLVGYGLDYAEKYRSLPSINELEI</sequence>
<evidence type="ECO:0000256" key="2">
    <source>
        <dbReference type="ARBA" id="ARBA00004496"/>
    </source>
</evidence>
<keyword evidence="7 15" id="KW-0328">Glycosyltransferase</keyword>
<reference evidence="17" key="1">
    <citation type="submission" date="2020-12" db="EMBL/GenBank/DDBJ databases">
        <title>Taurinivorans muris gen. nov., sp. nov., fundamental and realized metabolic niche of a ubiquitous sulfidogenic bacterium in the murine intestine.</title>
        <authorList>
            <person name="Ye H."/>
            <person name="Hanson B.T."/>
            <person name="Loy A."/>
        </authorList>
    </citation>
    <scope>NUCLEOTIDE SEQUENCE</scope>
    <source>
        <strain evidence="17">LT0009</strain>
    </source>
</reference>
<comment type="cofactor">
    <cofactor evidence="1 15">
        <name>Mg(2+)</name>
        <dbReference type="ChEBI" id="CHEBI:18420"/>
    </cofactor>
</comment>
<dbReference type="Gene3D" id="3.40.50.2020">
    <property type="match status" value="1"/>
</dbReference>
<accession>A0ABY5Y1P0</accession>
<dbReference type="SUPFAM" id="SSF53271">
    <property type="entry name" value="PRTase-like"/>
    <property type="match status" value="1"/>
</dbReference>
<dbReference type="Pfam" id="PF00156">
    <property type="entry name" value="Pribosyltran"/>
    <property type="match status" value="1"/>
</dbReference>
<evidence type="ECO:0000259" key="16">
    <source>
        <dbReference type="Pfam" id="PF00156"/>
    </source>
</evidence>
<evidence type="ECO:0000256" key="14">
    <source>
        <dbReference type="ARBA" id="ARBA00049402"/>
    </source>
</evidence>
<evidence type="ECO:0000256" key="9">
    <source>
        <dbReference type="ARBA" id="ARBA00022723"/>
    </source>
</evidence>
<keyword evidence="11 15" id="KW-0547">Nucleotide-binding</keyword>
<comment type="subcellular location">
    <subcellularLocation>
        <location evidence="2 15">Cytoplasm</location>
    </subcellularLocation>
</comment>
<evidence type="ECO:0000313" key="17">
    <source>
        <dbReference type="EMBL" id="UWX06107.1"/>
    </source>
</evidence>
<dbReference type="EMBL" id="CP065938">
    <property type="protein sequence ID" value="UWX06107.1"/>
    <property type="molecule type" value="Genomic_DNA"/>
</dbReference>
<dbReference type="InterPro" id="IPR050408">
    <property type="entry name" value="HGPRT"/>
</dbReference>
<evidence type="ECO:0000256" key="8">
    <source>
        <dbReference type="ARBA" id="ARBA00022679"/>
    </source>
</evidence>
<evidence type="ECO:0000256" key="7">
    <source>
        <dbReference type="ARBA" id="ARBA00022676"/>
    </source>
</evidence>
<keyword evidence="9 15" id="KW-0479">Metal-binding</keyword>
<dbReference type="CDD" id="cd06223">
    <property type="entry name" value="PRTases_typeI"/>
    <property type="match status" value="1"/>
</dbReference>
<comment type="catalytic activity">
    <reaction evidence="13">
        <text>GMP + diphosphate = guanine + 5-phospho-alpha-D-ribose 1-diphosphate</text>
        <dbReference type="Rhea" id="RHEA:25424"/>
        <dbReference type="ChEBI" id="CHEBI:16235"/>
        <dbReference type="ChEBI" id="CHEBI:33019"/>
        <dbReference type="ChEBI" id="CHEBI:58017"/>
        <dbReference type="ChEBI" id="CHEBI:58115"/>
        <dbReference type="EC" id="2.4.2.8"/>
    </reaction>
    <physiologicalReaction direction="right-to-left" evidence="13">
        <dbReference type="Rhea" id="RHEA:25426"/>
    </physiologicalReaction>
</comment>
<evidence type="ECO:0000256" key="6">
    <source>
        <dbReference type="ARBA" id="ARBA00022490"/>
    </source>
</evidence>
<feature type="domain" description="Phosphoribosyltransferase" evidence="16">
    <location>
        <begin position="10"/>
        <end position="157"/>
    </location>
</feature>
<keyword evidence="10 15" id="KW-0660">Purine salvage</keyword>
<keyword evidence="12 15" id="KW-0460">Magnesium</keyword>
<dbReference type="NCBIfam" id="TIGR01203">
    <property type="entry name" value="HGPRTase"/>
    <property type="match status" value="1"/>
</dbReference>
<proteinExistence type="inferred from homology"/>
<comment type="similarity">
    <text evidence="4 15">Belongs to the purine/pyrimidine phosphoribosyltransferase family.</text>
</comment>
<evidence type="ECO:0000256" key="12">
    <source>
        <dbReference type="ARBA" id="ARBA00022842"/>
    </source>
</evidence>
<organism evidence="17 18">
    <name type="scientific">Taurinivorans muris</name>
    <dbReference type="NCBI Taxonomy" id="2787751"/>
    <lineage>
        <taxon>Bacteria</taxon>
        <taxon>Pseudomonadati</taxon>
        <taxon>Thermodesulfobacteriota</taxon>
        <taxon>Desulfovibrionia</taxon>
        <taxon>Desulfovibrionales</taxon>
        <taxon>Desulfovibrionaceae</taxon>
        <taxon>Taurinivorans</taxon>
    </lineage>
</organism>